<feature type="compositionally biased region" description="Low complexity" evidence="1">
    <location>
        <begin position="357"/>
        <end position="389"/>
    </location>
</feature>
<dbReference type="AlphaFoldDB" id="A0AAV0BQ36"/>
<reference evidence="2" key="1">
    <citation type="submission" date="2022-06" db="EMBL/GenBank/DDBJ databases">
        <authorList>
            <consortium name="SYNGENTA / RWTH Aachen University"/>
        </authorList>
    </citation>
    <scope>NUCLEOTIDE SEQUENCE</scope>
</reference>
<feature type="compositionally biased region" description="Low complexity" evidence="1">
    <location>
        <begin position="238"/>
        <end position="263"/>
    </location>
</feature>
<proteinExistence type="predicted"/>
<comment type="caution">
    <text evidence="2">The sequence shown here is derived from an EMBL/GenBank/DDBJ whole genome shotgun (WGS) entry which is preliminary data.</text>
</comment>
<feature type="compositionally biased region" description="Polar residues" evidence="1">
    <location>
        <begin position="314"/>
        <end position="334"/>
    </location>
</feature>
<accession>A0AAV0BQ36</accession>
<feature type="region of interest" description="Disordered" evidence="1">
    <location>
        <begin position="478"/>
        <end position="511"/>
    </location>
</feature>
<name>A0AAV0BQ36_PHAPC</name>
<evidence type="ECO:0000256" key="1">
    <source>
        <dbReference type="SAM" id="MobiDB-lite"/>
    </source>
</evidence>
<protein>
    <submittedName>
        <fullName evidence="2">Expressed protein</fullName>
    </submittedName>
</protein>
<keyword evidence="3" id="KW-1185">Reference proteome</keyword>
<sequence length="810" mass="91538">MHDSGPNFPFERDDSYGFLLRREPSSESLKLIFQASEEERALNDRYSRRAIQFSKKLLLSQSKSVKKQRKETKKIFSERDYWMRHQRRMERNQRALSSSVSSDPKRSAHPVKSFYRRKRELIGQQILSIQDGLRGSHGDLPSPKSDSWFGEEGTDLFGVEDSSIPRTNLNRGYSSRRQNPFSLVERGVDMIGDKINQLKRNSISAASSPASPSVSTFMVPFARHFDHKPISHMDRNASSTELSSPGLSSSDSDSSATHTSVTSPSVSQASPTLQTMINTSLGDFKELNSVVLLHKGKSVHVPEVIPESEEETNSFKLQSSYDPRFPSYNNSSGSEELDLTSDEEPQSRLAPPSSLFSQPASAVSVSSSNQNPASPGRRSHSRSSSCLGGSSSIRRINSLLHSSPLITSLNHHHNQSLKSSLCGNASFSAFSSPRFYDASQLLNVPQHSSEHTVVVVDCGTNLDGQNFSDSSLSLPWKAQKLTDDTTPRTSPRKTSSSSKRRSCDGKARMPQSPKALLPMYATDVLIQQQGGFSFFGREKFNERFRSQPWQTIKTVRLYDRPGEWDARYLDGVSVTKVVPTPHDTERFLLPATGWSWVNEFTIDKKSRPVDSQGWEYYDIFARKWKPCRNGLKTFIRRRRWVRTRVKRATSIRRSFLVDTSSCLEIKGSLKSSDELEENKFVIIEISKIGPKQVIKFYNLASRVTDPSAPPSVIPPFRLYTDNKNLDFQNPFFSRNEIVCKLLDRIRNFDNRCDSPDLATDKGLDQVENDIKEACLKHLTQINMKRAIKALRDLVSRFYLGSGFGFIFIDR</sequence>
<feature type="compositionally biased region" description="Low complexity" evidence="1">
    <location>
        <begin position="487"/>
        <end position="497"/>
    </location>
</feature>
<dbReference type="Proteomes" id="UP001153365">
    <property type="component" value="Unassembled WGS sequence"/>
</dbReference>
<feature type="compositionally biased region" description="Acidic residues" evidence="1">
    <location>
        <begin position="335"/>
        <end position="344"/>
    </location>
</feature>
<evidence type="ECO:0000313" key="2">
    <source>
        <dbReference type="EMBL" id="CAH7688330.1"/>
    </source>
</evidence>
<feature type="region of interest" description="Disordered" evidence="1">
    <location>
        <begin position="304"/>
        <end position="389"/>
    </location>
</feature>
<dbReference type="EMBL" id="CALTRL010005971">
    <property type="protein sequence ID" value="CAH7688330.1"/>
    <property type="molecule type" value="Genomic_DNA"/>
</dbReference>
<evidence type="ECO:0000313" key="3">
    <source>
        <dbReference type="Proteomes" id="UP001153365"/>
    </source>
</evidence>
<feature type="region of interest" description="Disordered" evidence="1">
    <location>
        <begin position="91"/>
        <end position="110"/>
    </location>
</feature>
<feature type="region of interest" description="Disordered" evidence="1">
    <location>
        <begin position="231"/>
        <end position="271"/>
    </location>
</feature>
<organism evidence="2 3">
    <name type="scientific">Phakopsora pachyrhizi</name>
    <name type="common">Asian soybean rust disease fungus</name>
    <dbReference type="NCBI Taxonomy" id="170000"/>
    <lineage>
        <taxon>Eukaryota</taxon>
        <taxon>Fungi</taxon>
        <taxon>Dikarya</taxon>
        <taxon>Basidiomycota</taxon>
        <taxon>Pucciniomycotina</taxon>
        <taxon>Pucciniomycetes</taxon>
        <taxon>Pucciniales</taxon>
        <taxon>Phakopsoraceae</taxon>
        <taxon>Phakopsora</taxon>
    </lineage>
</organism>
<gene>
    <name evidence="2" type="ORF">PPACK8108_LOCUS23283</name>
</gene>